<feature type="region of interest" description="Disordered" evidence="1">
    <location>
        <begin position="1"/>
        <end position="100"/>
    </location>
</feature>
<keyword evidence="3" id="KW-1185">Reference proteome</keyword>
<dbReference type="Proteomes" id="UP000037035">
    <property type="component" value="Unassembled WGS sequence"/>
</dbReference>
<dbReference type="EMBL" id="LAVV01009481">
    <property type="protein sequence ID" value="KNZ50507.1"/>
    <property type="molecule type" value="Genomic_DNA"/>
</dbReference>
<dbReference type="AlphaFoldDB" id="A0A0L6UQJ7"/>
<dbReference type="VEuPathDB" id="FungiDB:VP01_4381g2"/>
<feature type="compositionally biased region" description="Acidic residues" evidence="1">
    <location>
        <begin position="46"/>
        <end position="56"/>
    </location>
</feature>
<sequence length="137" mass="15011">MIACSNDVESNNNKNGVGAPVGTQTDDPSQSEKQQENSGHTHLGLDEDGVMNEDEEGSTRISGNSSPIKLGHQSTGSQASGSLKQHLTSFFNPSARQKREHKNGMTHFYTMQLQDANKTIELLWSEINHLCNEINQS</sequence>
<feature type="compositionally biased region" description="Polar residues" evidence="1">
    <location>
        <begin position="22"/>
        <end position="40"/>
    </location>
</feature>
<accession>A0A0L6UQJ7</accession>
<gene>
    <name evidence="2" type="ORF">VP01_4381g2</name>
</gene>
<name>A0A0L6UQJ7_9BASI</name>
<evidence type="ECO:0000313" key="2">
    <source>
        <dbReference type="EMBL" id="KNZ50507.1"/>
    </source>
</evidence>
<protein>
    <submittedName>
        <fullName evidence="2">Uncharacterized protein</fullName>
    </submittedName>
</protein>
<organism evidence="2 3">
    <name type="scientific">Puccinia sorghi</name>
    <dbReference type="NCBI Taxonomy" id="27349"/>
    <lineage>
        <taxon>Eukaryota</taxon>
        <taxon>Fungi</taxon>
        <taxon>Dikarya</taxon>
        <taxon>Basidiomycota</taxon>
        <taxon>Pucciniomycotina</taxon>
        <taxon>Pucciniomycetes</taxon>
        <taxon>Pucciniales</taxon>
        <taxon>Pucciniaceae</taxon>
        <taxon>Puccinia</taxon>
    </lineage>
</organism>
<evidence type="ECO:0000256" key="1">
    <source>
        <dbReference type="SAM" id="MobiDB-lite"/>
    </source>
</evidence>
<evidence type="ECO:0000313" key="3">
    <source>
        <dbReference type="Proteomes" id="UP000037035"/>
    </source>
</evidence>
<proteinExistence type="predicted"/>
<feature type="compositionally biased region" description="Polar residues" evidence="1">
    <location>
        <begin position="59"/>
        <end position="95"/>
    </location>
</feature>
<reference evidence="2 3" key="1">
    <citation type="submission" date="2015-08" db="EMBL/GenBank/DDBJ databases">
        <title>Next Generation Sequencing and Analysis of the Genome of Puccinia sorghi L Schw, the Causal Agent of Maize Common Rust.</title>
        <authorList>
            <person name="Rochi L."/>
            <person name="Burguener G."/>
            <person name="Darino M."/>
            <person name="Turjanski A."/>
            <person name="Kreff E."/>
            <person name="Dieguez M.J."/>
            <person name="Sacco F."/>
        </authorList>
    </citation>
    <scope>NUCLEOTIDE SEQUENCE [LARGE SCALE GENOMIC DNA]</scope>
    <source>
        <strain evidence="2 3">RO10H11247</strain>
    </source>
</reference>
<comment type="caution">
    <text evidence="2">The sequence shown here is derived from an EMBL/GenBank/DDBJ whole genome shotgun (WGS) entry which is preliminary data.</text>
</comment>